<dbReference type="GO" id="GO:0000155">
    <property type="term" value="F:phosphorelay sensor kinase activity"/>
    <property type="evidence" value="ECO:0007669"/>
    <property type="project" value="InterPro"/>
</dbReference>
<dbReference type="EC" id="2.7.13.3" evidence="3"/>
<evidence type="ECO:0000256" key="7">
    <source>
        <dbReference type="ARBA" id="ARBA00023012"/>
    </source>
</evidence>
<keyword evidence="6" id="KW-0418">Kinase</keyword>
<comment type="subcellular location">
    <subcellularLocation>
        <location evidence="2">Membrane</location>
    </subcellularLocation>
</comment>
<dbReference type="Pfam" id="PF02518">
    <property type="entry name" value="HATPase_c"/>
    <property type="match status" value="1"/>
</dbReference>
<keyword evidence="8" id="KW-1133">Transmembrane helix</keyword>
<dbReference type="InterPro" id="IPR036097">
    <property type="entry name" value="HisK_dim/P_sf"/>
</dbReference>
<organism evidence="10 11">
    <name type="scientific">Blautia hydrogenotrophica (strain DSM 10507 / JCM 14656 / S5a33)</name>
    <name type="common">Ruminococcus hydrogenotrophicus</name>
    <dbReference type="NCBI Taxonomy" id="476272"/>
    <lineage>
        <taxon>Bacteria</taxon>
        <taxon>Bacillati</taxon>
        <taxon>Bacillota</taxon>
        <taxon>Clostridia</taxon>
        <taxon>Lachnospirales</taxon>
        <taxon>Lachnospiraceae</taxon>
        <taxon>Blautia</taxon>
    </lineage>
</organism>
<name>C0CML2_BLAHS</name>
<sequence>MNVLANQKIRRLFHVLTLILVFFALFCIVFIKLTPKYASFSVLILSLCTGLGILTAVFHYFSEQDKLIENAIVQMREFLGKNQEARIECDQEGELYLLFHEINSLAAVLKAHAENEKAQKKYLKDTLSNISHQLKTPLAALNIYNGIMQEESKALPTIQEFLSLSEQELDRIETLVQNLLKIAKLDSGTIVMGKHAEMIAEMMDDIQRRFAYRAKQEEKIFLLLGNDSVTFPCDRNWFLEAIGNIVKNAFDHTEKGDTIQIEWKQFASVVQILIKDNGSGIHPEDLPHIFKRFYRSRFSQDVQGVGLGLSLAKTIVEAHSGTIEADSYPGGGTTFTISFLISASE</sequence>
<dbReference type="RefSeq" id="WP_005949159.1">
    <property type="nucleotide sequence ID" value="NZ_CP136423.1"/>
</dbReference>
<protein>
    <recommendedName>
        <fullName evidence="3">histidine kinase</fullName>
        <ecNumber evidence="3">2.7.13.3</ecNumber>
    </recommendedName>
</protein>
<accession>C0CML2</accession>
<dbReference type="eggNOG" id="COG2205">
    <property type="taxonomic scope" value="Bacteria"/>
</dbReference>
<dbReference type="SMART" id="SM00387">
    <property type="entry name" value="HATPase_c"/>
    <property type="match status" value="1"/>
</dbReference>
<evidence type="ECO:0000256" key="2">
    <source>
        <dbReference type="ARBA" id="ARBA00004370"/>
    </source>
</evidence>
<keyword evidence="8" id="KW-0812">Transmembrane</keyword>
<dbReference type="Gene3D" id="1.10.287.130">
    <property type="match status" value="1"/>
</dbReference>
<dbReference type="PATRIC" id="fig|476272.21.peg.1527"/>
<evidence type="ECO:0000256" key="8">
    <source>
        <dbReference type="SAM" id="Phobius"/>
    </source>
</evidence>
<keyword evidence="4" id="KW-0597">Phosphoprotein</keyword>
<keyword evidence="5" id="KW-0808">Transferase</keyword>
<dbReference type="HOGENOM" id="CLU_000445_89_3_9"/>
<dbReference type="GO" id="GO:0004721">
    <property type="term" value="F:phosphoprotein phosphatase activity"/>
    <property type="evidence" value="ECO:0007669"/>
    <property type="project" value="TreeGrafter"/>
</dbReference>
<feature type="transmembrane region" description="Helical" evidence="8">
    <location>
        <begin position="37"/>
        <end position="61"/>
    </location>
</feature>
<evidence type="ECO:0000256" key="4">
    <source>
        <dbReference type="ARBA" id="ARBA00022553"/>
    </source>
</evidence>
<dbReference type="InterPro" id="IPR003661">
    <property type="entry name" value="HisK_dim/P_dom"/>
</dbReference>
<dbReference type="PANTHER" id="PTHR45453:SF1">
    <property type="entry name" value="PHOSPHATE REGULON SENSOR PROTEIN PHOR"/>
    <property type="match status" value="1"/>
</dbReference>
<dbReference type="EMBL" id="ACBZ01000111">
    <property type="protein sequence ID" value="EEG48977.1"/>
    <property type="molecule type" value="Genomic_DNA"/>
</dbReference>
<evidence type="ECO:0000256" key="5">
    <source>
        <dbReference type="ARBA" id="ARBA00022679"/>
    </source>
</evidence>
<dbReference type="Pfam" id="PF00512">
    <property type="entry name" value="HisKA"/>
    <property type="match status" value="1"/>
</dbReference>
<reference evidence="10 11" key="2">
    <citation type="submission" date="2009-02" db="EMBL/GenBank/DDBJ databases">
        <title>Draft genome sequence of Blautia hydrogenotrophica DSM 10507 (Ruminococcus hydrogenotrophicus DSM 10507).</title>
        <authorList>
            <person name="Sudarsanam P."/>
            <person name="Ley R."/>
            <person name="Guruge J."/>
            <person name="Turnbaugh P.J."/>
            <person name="Mahowald M."/>
            <person name="Liep D."/>
            <person name="Gordon J."/>
        </authorList>
    </citation>
    <scope>NUCLEOTIDE SEQUENCE [LARGE SCALE GENOMIC DNA]</scope>
    <source>
        <strain evidence="11">DSM 10507 / JCM 14656 / S5a33</strain>
    </source>
</reference>
<keyword evidence="8" id="KW-0472">Membrane</keyword>
<feature type="transmembrane region" description="Helical" evidence="8">
    <location>
        <begin position="12"/>
        <end position="31"/>
    </location>
</feature>
<proteinExistence type="predicted"/>
<dbReference type="Proteomes" id="UP000003100">
    <property type="component" value="Unassembled WGS sequence"/>
</dbReference>
<dbReference type="InterPro" id="IPR050351">
    <property type="entry name" value="BphY/WalK/GraS-like"/>
</dbReference>
<dbReference type="SUPFAM" id="SSF55874">
    <property type="entry name" value="ATPase domain of HSP90 chaperone/DNA topoisomerase II/histidine kinase"/>
    <property type="match status" value="1"/>
</dbReference>
<feature type="domain" description="Histidine kinase" evidence="9">
    <location>
        <begin position="129"/>
        <end position="343"/>
    </location>
</feature>
<dbReference type="InterPro" id="IPR003594">
    <property type="entry name" value="HATPase_dom"/>
</dbReference>
<dbReference type="CDD" id="cd00082">
    <property type="entry name" value="HisKA"/>
    <property type="match status" value="1"/>
</dbReference>
<dbReference type="Gene3D" id="3.30.565.10">
    <property type="entry name" value="Histidine kinase-like ATPase, C-terminal domain"/>
    <property type="match status" value="1"/>
</dbReference>
<dbReference type="InterPro" id="IPR036890">
    <property type="entry name" value="HATPase_C_sf"/>
</dbReference>
<dbReference type="CDD" id="cd00075">
    <property type="entry name" value="HATPase"/>
    <property type="match status" value="1"/>
</dbReference>
<dbReference type="InterPro" id="IPR004358">
    <property type="entry name" value="Sig_transdc_His_kin-like_C"/>
</dbReference>
<reference evidence="10 11" key="1">
    <citation type="submission" date="2009-01" db="EMBL/GenBank/DDBJ databases">
        <authorList>
            <person name="Fulton L."/>
            <person name="Clifton S."/>
            <person name="Fulton B."/>
            <person name="Xu J."/>
            <person name="Minx P."/>
            <person name="Pepin K.H."/>
            <person name="Johnson M."/>
            <person name="Bhonagiri V."/>
            <person name="Nash W.E."/>
            <person name="Mardis E.R."/>
            <person name="Wilson R.K."/>
        </authorList>
    </citation>
    <scope>NUCLEOTIDE SEQUENCE [LARGE SCALE GENOMIC DNA]</scope>
    <source>
        <strain evidence="11">DSM 10507 / JCM 14656 / S5a33</strain>
    </source>
</reference>
<dbReference type="SMART" id="SM00388">
    <property type="entry name" value="HisKA"/>
    <property type="match status" value="1"/>
</dbReference>
<dbReference type="InterPro" id="IPR005467">
    <property type="entry name" value="His_kinase_dom"/>
</dbReference>
<gene>
    <name evidence="10" type="ORF">RUMHYD_02097</name>
</gene>
<dbReference type="GO" id="GO:0005886">
    <property type="term" value="C:plasma membrane"/>
    <property type="evidence" value="ECO:0007669"/>
    <property type="project" value="TreeGrafter"/>
</dbReference>
<evidence type="ECO:0000256" key="3">
    <source>
        <dbReference type="ARBA" id="ARBA00012438"/>
    </source>
</evidence>
<dbReference type="AlphaFoldDB" id="C0CML2"/>
<dbReference type="PROSITE" id="PS50109">
    <property type="entry name" value="HIS_KIN"/>
    <property type="match status" value="1"/>
</dbReference>
<dbReference type="GeneID" id="86820896"/>
<keyword evidence="11" id="KW-1185">Reference proteome</keyword>
<dbReference type="GO" id="GO:0016036">
    <property type="term" value="P:cellular response to phosphate starvation"/>
    <property type="evidence" value="ECO:0007669"/>
    <property type="project" value="TreeGrafter"/>
</dbReference>
<evidence type="ECO:0000256" key="6">
    <source>
        <dbReference type="ARBA" id="ARBA00022777"/>
    </source>
</evidence>
<dbReference type="SUPFAM" id="SSF47384">
    <property type="entry name" value="Homodimeric domain of signal transducing histidine kinase"/>
    <property type="match status" value="1"/>
</dbReference>
<evidence type="ECO:0000259" key="9">
    <source>
        <dbReference type="PROSITE" id="PS50109"/>
    </source>
</evidence>
<comment type="catalytic activity">
    <reaction evidence="1">
        <text>ATP + protein L-histidine = ADP + protein N-phospho-L-histidine.</text>
        <dbReference type="EC" id="2.7.13.3"/>
    </reaction>
</comment>
<keyword evidence="7" id="KW-0902">Two-component regulatory system</keyword>
<evidence type="ECO:0000313" key="11">
    <source>
        <dbReference type="Proteomes" id="UP000003100"/>
    </source>
</evidence>
<dbReference type="PANTHER" id="PTHR45453">
    <property type="entry name" value="PHOSPHATE REGULON SENSOR PROTEIN PHOR"/>
    <property type="match status" value="1"/>
</dbReference>
<evidence type="ECO:0000256" key="1">
    <source>
        <dbReference type="ARBA" id="ARBA00000085"/>
    </source>
</evidence>
<dbReference type="PRINTS" id="PR00344">
    <property type="entry name" value="BCTRLSENSOR"/>
</dbReference>
<evidence type="ECO:0000313" key="10">
    <source>
        <dbReference type="EMBL" id="EEG48977.1"/>
    </source>
</evidence>